<keyword evidence="1" id="KW-0812">Transmembrane</keyword>
<keyword evidence="1" id="KW-0472">Membrane</keyword>
<protein>
    <submittedName>
        <fullName evidence="2">Uncharacterized protein</fullName>
    </submittedName>
</protein>
<evidence type="ECO:0000313" key="2">
    <source>
        <dbReference type="EMBL" id="CAL1387055.1"/>
    </source>
</evidence>
<name>A0AAV2ENF4_9ROSI</name>
<proteinExistence type="predicted"/>
<dbReference type="EMBL" id="OZ034818">
    <property type="protein sequence ID" value="CAL1387055.1"/>
    <property type="molecule type" value="Genomic_DNA"/>
</dbReference>
<gene>
    <name evidence="2" type="ORF">LTRI10_LOCUS28064</name>
</gene>
<keyword evidence="1" id="KW-1133">Transmembrane helix</keyword>
<dbReference type="Proteomes" id="UP001497516">
    <property type="component" value="Chromosome 5"/>
</dbReference>
<dbReference type="AlphaFoldDB" id="A0AAV2ENF4"/>
<reference evidence="2 3" key="1">
    <citation type="submission" date="2024-04" db="EMBL/GenBank/DDBJ databases">
        <authorList>
            <person name="Fracassetti M."/>
        </authorList>
    </citation>
    <scope>NUCLEOTIDE SEQUENCE [LARGE SCALE GENOMIC DNA]</scope>
</reference>
<keyword evidence="3" id="KW-1185">Reference proteome</keyword>
<organism evidence="2 3">
    <name type="scientific">Linum trigynum</name>
    <dbReference type="NCBI Taxonomy" id="586398"/>
    <lineage>
        <taxon>Eukaryota</taxon>
        <taxon>Viridiplantae</taxon>
        <taxon>Streptophyta</taxon>
        <taxon>Embryophyta</taxon>
        <taxon>Tracheophyta</taxon>
        <taxon>Spermatophyta</taxon>
        <taxon>Magnoliopsida</taxon>
        <taxon>eudicotyledons</taxon>
        <taxon>Gunneridae</taxon>
        <taxon>Pentapetalae</taxon>
        <taxon>rosids</taxon>
        <taxon>fabids</taxon>
        <taxon>Malpighiales</taxon>
        <taxon>Linaceae</taxon>
        <taxon>Linum</taxon>
    </lineage>
</organism>
<evidence type="ECO:0000313" key="3">
    <source>
        <dbReference type="Proteomes" id="UP001497516"/>
    </source>
</evidence>
<sequence length="72" mass="8718">METIWRFFIIIIIIFFFAIFIRHYSVVVNWNNQTILDQVEQLVRVPAAKEEFNGRRVARIFPNDECLISRPY</sequence>
<evidence type="ECO:0000256" key="1">
    <source>
        <dbReference type="SAM" id="Phobius"/>
    </source>
</evidence>
<accession>A0AAV2ENF4</accession>
<feature type="transmembrane region" description="Helical" evidence="1">
    <location>
        <begin position="7"/>
        <end position="25"/>
    </location>
</feature>